<dbReference type="AlphaFoldDB" id="A0A9X6RKL3"/>
<feature type="compositionally biased region" description="Basic residues" evidence="1">
    <location>
        <begin position="637"/>
        <end position="646"/>
    </location>
</feature>
<feature type="region of interest" description="Disordered" evidence="1">
    <location>
        <begin position="627"/>
        <end position="646"/>
    </location>
</feature>
<evidence type="ECO:0008006" key="4">
    <source>
        <dbReference type="Google" id="ProtNLM"/>
    </source>
</evidence>
<evidence type="ECO:0000313" key="2">
    <source>
        <dbReference type="EMBL" id="OWA51095.1"/>
    </source>
</evidence>
<dbReference type="EMBL" id="MTYJ01000214">
    <property type="protein sequence ID" value="OWA51095.1"/>
    <property type="molecule type" value="Genomic_DNA"/>
</dbReference>
<accession>A0A9X6RKL3</accession>
<dbReference type="OrthoDB" id="10070608at2759"/>
<evidence type="ECO:0000256" key="1">
    <source>
        <dbReference type="SAM" id="MobiDB-lite"/>
    </source>
</evidence>
<feature type="region of interest" description="Disordered" evidence="1">
    <location>
        <begin position="393"/>
        <end position="427"/>
    </location>
</feature>
<proteinExistence type="predicted"/>
<feature type="compositionally biased region" description="Basic and acidic residues" evidence="1">
    <location>
        <begin position="95"/>
        <end position="114"/>
    </location>
</feature>
<organism evidence="2 3">
    <name type="scientific">Hypsibius exemplaris</name>
    <name type="common">Freshwater tardigrade</name>
    <dbReference type="NCBI Taxonomy" id="2072580"/>
    <lineage>
        <taxon>Eukaryota</taxon>
        <taxon>Metazoa</taxon>
        <taxon>Ecdysozoa</taxon>
        <taxon>Tardigrada</taxon>
        <taxon>Eutardigrada</taxon>
        <taxon>Parachela</taxon>
        <taxon>Hypsibioidea</taxon>
        <taxon>Hypsibiidae</taxon>
        <taxon>Hypsibius</taxon>
    </lineage>
</organism>
<keyword evidence="3" id="KW-1185">Reference proteome</keyword>
<gene>
    <name evidence="2" type="ORF">BV898_15594</name>
</gene>
<reference evidence="3" key="1">
    <citation type="submission" date="2017-01" db="EMBL/GenBank/DDBJ databases">
        <title>Comparative genomics of anhydrobiosis in the tardigrade Hypsibius dujardini.</title>
        <authorList>
            <person name="Yoshida Y."/>
            <person name="Koutsovoulos G."/>
            <person name="Laetsch D."/>
            <person name="Stevens L."/>
            <person name="Kumar S."/>
            <person name="Horikawa D."/>
            <person name="Ishino K."/>
            <person name="Komine S."/>
            <person name="Tomita M."/>
            <person name="Blaxter M."/>
            <person name="Arakawa K."/>
        </authorList>
    </citation>
    <scope>NUCLEOTIDE SEQUENCE [LARGE SCALE GENOMIC DNA]</scope>
    <source>
        <strain evidence="3">Z151</strain>
    </source>
</reference>
<name>A0A9X6RKL3_HYPEX</name>
<protein>
    <recommendedName>
        <fullName evidence="4">Condensin-2 complex subunit H2 C-terminal domain-containing protein</fullName>
    </recommendedName>
</protein>
<comment type="caution">
    <text evidence="2">The sequence shown here is derived from an EMBL/GenBank/DDBJ whole genome shotgun (WGS) entry which is preliminary data.</text>
</comment>
<feature type="region of interest" description="Disordered" evidence="1">
    <location>
        <begin position="94"/>
        <end position="121"/>
    </location>
</feature>
<sequence length="646" mass="71919">MNATLLSQRHLHDITVLRSLDATILPWDLKLGDHLDGFAEAIDLCTTINATLCEDGGNFGLTEAAYVLSSAGMLWSKRVDGMVRSTQRTLDVINDFDKGKKAKPDDPAKEAEPKPRKRTGHPLAVTLPETVKGRGNFIPSREPRGARGKVFLVGDVPKMSAESYLLQPQPCSLPLLDCERVRAYVDDRGNKGLDWAEFRVNGLKMTQEGFYPLMENGLAFNEEAVRRRRTVIFDEDYAGLDGMDVGNHEEELPQMAAHMSVDQLEGKKGQLAEETLTTSTAPAAELRVPASRNVPSVPINEPEYIEPFPREFSIACSRAERDLNPLVAIPDRPAEEAPFRRRNKRVMKEQSLPEVSCEVSYFMSFWDVFATDFAPKVQLLNVLNRYKWRLRPYREEGGAPPPGKKVRGRGKKPKVESDTPKFASLSADTLPEEKQTSLAVPVVATEEDTSADANNLSDAENYVVLDELAGDEDAINYDVQTDFFANIVKDPHRRLSLLRSEKSDEENGHDLDSSFVLPVDLHEWEAKLTDFLRDHEASTAAFNLELYGSDLVAAHKAKFHGATGKMAGCFEGRESAGEICRKFLSVLDLMNKKKVHLDPTGEEDTVRAVGSEMVSRDFEEVGLTVLDDSTGQGEKGNRRRKADLVK</sequence>
<evidence type="ECO:0000313" key="3">
    <source>
        <dbReference type="Proteomes" id="UP000192578"/>
    </source>
</evidence>
<dbReference type="Proteomes" id="UP000192578">
    <property type="component" value="Unassembled WGS sequence"/>
</dbReference>